<proteinExistence type="predicted"/>
<dbReference type="InterPro" id="IPR000182">
    <property type="entry name" value="GNAT_dom"/>
</dbReference>
<dbReference type="EMBL" id="CP017157">
    <property type="protein sequence ID" value="AOP48821.1"/>
    <property type="molecule type" value="Genomic_DNA"/>
</dbReference>
<evidence type="ECO:0000256" key="2">
    <source>
        <dbReference type="ARBA" id="ARBA00023315"/>
    </source>
</evidence>
<dbReference type="SUPFAM" id="SSF55729">
    <property type="entry name" value="Acyl-CoA N-acyltransferases (Nat)"/>
    <property type="match status" value="1"/>
</dbReference>
<feature type="domain" description="N-acetyltransferase" evidence="3">
    <location>
        <begin position="145"/>
        <end position="280"/>
    </location>
</feature>
<dbReference type="InterPro" id="IPR016181">
    <property type="entry name" value="Acyl_CoA_acyltransferase"/>
</dbReference>
<evidence type="ECO:0000256" key="1">
    <source>
        <dbReference type="ARBA" id="ARBA00022679"/>
    </source>
</evidence>
<gene>
    <name evidence="4" type="ORF">SL103_23545</name>
</gene>
<reference evidence="4 5" key="1">
    <citation type="submission" date="2016-09" db="EMBL/GenBank/DDBJ databases">
        <title>Complete genome sequencing of Streptomyces lydicus 103 and metabolic pathways analysis of antibiotic biosynthesis.</title>
        <authorList>
            <person name="Jia N."/>
            <person name="Ding M.-Z."/>
            <person name="Gao F."/>
            <person name="Yuan Y.-J."/>
        </authorList>
    </citation>
    <scope>NUCLEOTIDE SEQUENCE [LARGE SCALE GENOMIC DNA]</scope>
    <source>
        <strain evidence="4 5">103</strain>
    </source>
</reference>
<dbReference type="CDD" id="cd04301">
    <property type="entry name" value="NAT_SF"/>
    <property type="match status" value="1"/>
</dbReference>
<keyword evidence="5" id="KW-1185">Reference proteome</keyword>
<accession>A0A1D7VQ23</accession>
<protein>
    <submittedName>
        <fullName evidence="4">GNAT family N-acetyltransferase</fullName>
    </submittedName>
</protein>
<dbReference type="Proteomes" id="UP000094094">
    <property type="component" value="Chromosome"/>
</dbReference>
<dbReference type="PANTHER" id="PTHR43877">
    <property type="entry name" value="AMINOALKYLPHOSPHONATE N-ACETYLTRANSFERASE-RELATED-RELATED"/>
    <property type="match status" value="1"/>
</dbReference>
<dbReference type="AlphaFoldDB" id="A0A1D7VQ23"/>
<dbReference type="GO" id="GO:0016747">
    <property type="term" value="F:acyltransferase activity, transferring groups other than amino-acyl groups"/>
    <property type="evidence" value="ECO:0007669"/>
    <property type="project" value="InterPro"/>
</dbReference>
<dbReference type="InterPro" id="IPR050832">
    <property type="entry name" value="Bact_Acetyltransf"/>
</dbReference>
<dbReference type="PROSITE" id="PS51186">
    <property type="entry name" value="GNAT"/>
    <property type="match status" value="1"/>
</dbReference>
<organism evidence="4 5">
    <name type="scientific">Streptomyces lydicus</name>
    <dbReference type="NCBI Taxonomy" id="47763"/>
    <lineage>
        <taxon>Bacteria</taxon>
        <taxon>Bacillati</taxon>
        <taxon>Actinomycetota</taxon>
        <taxon>Actinomycetes</taxon>
        <taxon>Kitasatosporales</taxon>
        <taxon>Streptomycetaceae</taxon>
        <taxon>Streptomyces</taxon>
    </lineage>
</organism>
<evidence type="ECO:0000313" key="4">
    <source>
        <dbReference type="EMBL" id="AOP48821.1"/>
    </source>
</evidence>
<name>A0A1D7VQ23_9ACTN</name>
<dbReference type="KEGG" id="slc:SL103_23545"/>
<dbReference type="Pfam" id="PF00583">
    <property type="entry name" value="Acetyltransf_1"/>
    <property type="match status" value="1"/>
</dbReference>
<dbReference type="Gene3D" id="3.40.630.30">
    <property type="match status" value="1"/>
</dbReference>
<dbReference type="OrthoDB" id="3174529at2"/>
<sequence>MTWTTTRDLDAFEAAAGDFLRARPAEHTVLLSVVSSLRALGADAYGEDAPSFGWRRCGGRVAVDAAYVWTPPRPVLLSPMPDGAAADLADVLAAARAGVPGVNAGRAAAEAFAAAWRRHGTVRTAARRRLHRLTELTPPDPAPPGAARRATPADRELLRGWFAAFAEDIGAAAPRGARALDARIADGRCLLWEAGGRPVSMAGITRTLVDTVRVAPVYTPPELRGRGYAGAVTAAVSQAATDSGAQEVLLFTDLANRTSNALYRRLGYRPVEDYLVLEFE</sequence>
<keyword evidence="1 4" id="KW-0808">Transferase</keyword>
<evidence type="ECO:0000259" key="3">
    <source>
        <dbReference type="PROSITE" id="PS51186"/>
    </source>
</evidence>
<evidence type="ECO:0000313" key="5">
    <source>
        <dbReference type="Proteomes" id="UP000094094"/>
    </source>
</evidence>
<dbReference type="RefSeq" id="WP_069570940.1">
    <property type="nucleotide sequence ID" value="NZ_CP017157.1"/>
</dbReference>
<keyword evidence="2" id="KW-0012">Acyltransferase</keyword>